<dbReference type="InterPro" id="IPR036390">
    <property type="entry name" value="WH_DNA-bd_sf"/>
</dbReference>
<dbReference type="SMART" id="SM00347">
    <property type="entry name" value="HTH_MARR"/>
    <property type="match status" value="1"/>
</dbReference>
<evidence type="ECO:0000313" key="6">
    <source>
        <dbReference type="Proteomes" id="UP000255417"/>
    </source>
</evidence>
<proteinExistence type="predicted"/>
<dbReference type="Pfam" id="PF12802">
    <property type="entry name" value="MarR_2"/>
    <property type="match status" value="1"/>
</dbReference>
<evidence type="ECO:0000259" key="4">
    <source>
        <dbReference type="SMART" id="SM00347"/>
    </source>
</evidence>
<evidence type="ECO:0000256" key="2">
    <source>
        <dbReference type="ARBA" id="ARBA00023125"/>
    </source>
</evidence>
<dbReference type="InterPro" id="IPR036388">
    <property type="entry name" value="WH-like_DNA-bd_sf"/>
</dbReference>
<name>A0A379C8Q6_9PAST</name>
<keyword evidence="6" id="KW-1185">Reference proteome</keyword>
<accession>A0A379C8Q6</accession>
<dbReference type="GO" id="GO:0003677">
    <property type="term" value="F:DNA binding"/>
    <property type="evidence" value="ECO:0007669"/>
    <property type="project" value="UniProtKB-KW"/>
</dbReference>
<feature type="domain" description="HTH marR-type" evidence="4">
    <location>
        <begin position="23"/>
        <end position="122"/>
    </location>
</feature>
<organism evidence="5 6">
    <name type="scientific">Phocoenobacter uteri</name>
    <dbReference type="NCBI Taxonomy" id="146806"/>
    <lineage>
        <taxon>Bacteria</taxon>
        <taxon>Pseudomonadati</taxon>
        <taxon>Pseudomonadota</taxon>
        <taxon>Gammaproteobacteria</taxon>
        <taxon>Pasteurellales</taxon>
        <taxon>Pasteurellaceae</taxon>
        <taxon>Phocoenobacter</taxon>
    </lineage>
</organism>
<sequence length="149" mass="17487">MNYRKQMDKIGIHLGKITKLYYECAKSQGLTYNTTMVLGALRHYQVCTQKQIVEEWGLPKQSVNTIIKKLFDDQYVEFSQGRNNKEKLVSFTKKGKIFADNTLQPILAMEEQVLQHIGEEECQQLEKTISKFAYFFEKEFLAYQQNQSI</sequence>
<dbReference type="PANTHER" id="PTHR42756">
    <property type="entry name" value="TRANSCRIPTIONAL REGULATOR, MARR"/>
    <property type="match status" value="1"/>
</dbReference>
<keyword evidence="2" id="KW-0238">DNA-binding</keyword>
<dbReference type="RefSeq" id="WP_115315078.1">
    <property type="nucleotide sequence ID" value="NZ_LWIF01000001.1"/>
</dbReference>
<dbReference type="OrthoDB" id="3232829at2"/>
<dbReference type="Gene3D" id="1.10.10.10">
    <property type="entry name" value="Winged helix-like DNA-binding domain superfamily/Winged helix DNA-binding domain"/>
    <property type="match status" value="1"/>
</dbReference>
<evidence type="ECO:0000256" key="3">
    <source>
        <dbReference type="ARBA" id="ARBA00023163"/>
    </source>
</evidence>
<dbReference type="Proteomes" id="UP000255417">
    <property type="component" value="Unassembled WGS sequence"/>
</dbReference>
<dbReference type="EMBL" id="UGTA01000001">
    <property type="protein sequence ID" value="SUB58559.1"/>
    <property type="molecule type" value="Genomic_DNA"/>
</dbReference>
<dbReference type="SUPFAM" id="SSF46785">
    <property type="entry name" value="Winged helix' DNA-binding domain"/>
    <property type="match status" value="1"/>
</dbReference>
<dbReference type="PANTHER" id="PTHR42756:SF1">
    <property type="entry name" value="TRANSCRIPTIONAL REPRESSOR OF EMRAB OPERON"/>
    <property type="match status" value="1"/>
</dbReference>
<dbReference type="AlphaFoldDB" id="A0A379C8Q6"/>
<keyword evidence="1" id="KW-0805">Transcription regulation</keyword>
<keyword evidence="3" id="KW-0804">Transcription</keyword>
<evidence type="ECO:0000256" key="1">
    <source>
        <dbReference type="ARBA" id="ARBA00023015"/>
    </source>
</evidence>
<dbReference type="GO" id="GO:0003700">
    <property type="term" value="F:DNA-binding transcription factor activity"/>
    <property type="evidence" value="ECO:0007669"/>
    <property type="project" value="InterPro"/>
</dbReference>
<dbReference type="InterPro" id="IPR000835">
    <property type="entry name" value="HTH_MarR-typ"/>
</dbReference>
<gene>
    <name evidence="5" type="ORF">NCTC12872_00523</name>
</gene>
<reference evidence="5 6" key="1">
    <citation type="submission" date="2018-06" db="EMBL/GenBank/DDBJ databases">
        <authorList>
            <consortium name="Pathogen Informatics"/>
            <person name="Doyle S."/>
        </authorList>
    </citation>
    <scope>NUCLEOTIDE SEQUENCE [LARGE SCALE GENOMIC DNA]</scope>
    <source>
        <strain evidence="5 6">NCTC12872</strain>
    </source>
</reference>
<protein>
    <submittedName>
        <fullName evidence="5">MarR family</fullName>
    </submittedName>
</protein>
<evidence type="ECO:0000313" key="5">
    <source>
        <dbReference type="EMBL" id="SUB58559.1"/>
    </source>
</evidence>